<dbReference type="Pfam" id="PF13242">
    <property type="entry name" value="Hydrolase_like"/>
    <property type="match status" value="1"/>
</dbReference>
<reference evidence="2" key="2">
    <citation type="submission" date="2021-12" db="EMBL/GenBank/DDBJ databases">
        <title>Resequencing data analysis of finger millet.</title>
        <authorList>
            <person name="Hatakeyama M."/>
            <person name="Aluri S."/>
            <person name="Balachadran M.T."/>
            <person name="Sivarajan S.R."/>
            <person name="Poveda L."/>
            <person name="Shimizu-Inatsugi R."/>
            <person name="Schlapbach R."/>
            <person name="Sreeman S.M."/>
            <person name="Shimizu K.K."/>
        </authorList>
    </citation>
    <scope>NUCLEOTIDE SEQUENCE</scope>
</reference>
<dbReference type="InterPro" id="IPR023214">
    <property type="entry name" value="HAD_sf"/>
</dbReference>
<reference evidence="2" key="1">
    <citation type="journal article" date="2018" name="DNA Res.">
        <title>Multiple hybrid de novo genome assembly of finger millet, an orphan allotetraploid crop.</title>
        <authorList>
            <person name="Hatakeyama M."/>
            <person name="Aluri S."/>
            <person name="Balachadran M.T."/>
            <person name="Sivarajan S.R."/>
            <person name="Patrignani A."/>
            <person name="Gruter S."/>
            <person name="Poveda L."/>
            <person name="Shimizu-Inatsugi R."/>
            <person name="Baeten J."/>
            <person name="Francoijs K.J."/>
            <person name="Nataraja K.N."/>
            <person name="Reddy Y.A.N."/>
            <person name="Phadnis S."/>
            <person name="Ravikumar R.L."/>
            <person name="Schlapbach R."/>
            <person name="Sreeman S.M."/>
            <person name="Shimizu K.K."/>
        </authorList>
    </citation>
    <scope>NUCLEOTIDE SEQUENCE</scope>
</reference>
<evidence type="ECO:0000256" key="1">
    <source>
        <dbReference type="SAM" id="MobiDB-lite"/>
    </source>
</evidence>
<sequence length="205" mass="21796">MTPLLSPLISEETLLQSQATQSDPRSVLAVSHRGGGGGGARGSSSQSCKHCGKFTHRSDQCFAKYPEKLAEFHARHATQGPGTPSQASVSAATAAAPIGAYPCCFNCCSFNLETSRMCMVGDRLDTDILFGQNTGCKTLLVLSGQKPPAPVPYLLHDAFCIQLMFHIPCVATAGCTTLSELQNASNMIQPDHYTNSVYDLVGLLQ</sequence>
<dbReference type="Proteomes" id="UP001054889">
    <property type="component" value="Unassembled WGS sequence"/>
</dbReference>
<dbReference type="GO" id="GO:0016791">
    <property type="term" value="F:phosphatase activity"/>
    <property type="evidence" value="ECO:0007669"/>
    <property type="project" value="TreeGrafter"/>
</dbReference>
<proteinExistence type="predicted"/>
<name>A0AAV5DMP8_ELECO</name>
<dbReference type="AlphaFoldDB" id="A0AAV5DMP8"/>
<dbReference type="InterPro" id="IPR036412">
    <property type="entry name" value="HAD-like_sf"/>
</dbReference>
<dbReference type="SUPFAM" id="SSF56784">
    <property type="entry name" value="HAD-like"/>
    <property type="match status" value="1"/>
</dbReference>
<feature type="region of interest" description="Disordered" evidence="1">
    <location>
        <begin position="17"/>
        <end position="46"/>
    </location>
</feature>
<protein>
    <submittedName>
        <fullName evidence="2">Uncharacterized protein</fullName>
    </submittedName>
</protein>
<keyword evidence="3" id="KW-1185">Reference proteome</keyword>
<dbReference type="PANTHER" id="PTHR19288:SF75">
    <property type="entry name" value="PHOSPHOGLYCOLATE PHOSPHATASE 2"/>
    <property type="match status" value="1"/>
</dbReference>
<dbReference type="EMBL" id="BQKI01000019">
    <property type="protein sequence ID" value="GJN11746.1"/>
    <property type="molecule type" value="Genomic_DNA"/>
</dbReference>
<dbReference type="GO" id="GO:0005737">
    <property type="term" value="C:cytoplasm"/>
    <property type="evidence" value="ECO:0007669"/>
    <property type="project" value="TreeGrafter"/>
</dbReference>
<dbReference type="PANTHER" id="PTHR19288">
    <property type="entry name" value="4-NITROPHENYLPHOSPHATASE-RELATED"/>
    <property type="match status" value="1"/>
</dbReference>
<accession>A0AAV5DMP8</accession>
<dbReference type="Gene3D" id="3.40.50.1000">
    <property type="entry name" value="HAD superfamily/HAD-like"/>
    <property type="match status" value="1"/>
</dbReference>
<comment type="caution">
    <text evidence="2">The sequence shown here is derived from an EMBL/GenBank/DDBJ whole genome shotgun (WGS) entry which is preliminary data.</text>
</comment>
<organism evidence="2 3">
    <name type="scientific">Eleusine coracana subsp. coracana</name>
    <dbReference type="NCBI Taxonomy" id="191504"/>
    <lineage>
        <taxon>Eukaryota</taxon>
        <taxon>Viridiplantae</taxon>
        <taxon>Streptophyta</taxon>
        <taxon>Embryophyta</taxon>
        <taxon>Tracheophyta</taxon>
        <taxon>Spermatophyta</taxon>
        <taxon>Magnoliopsida</taxon>
        <taxon>Liliopsida</taxon>
        <taxon>Poales</taxon>
        <taxon>Poaceae</taxon>
        <taxon>PACMAD clade</taxon>
        <taxon>Chloridoideae</taxon>
        <taxon>Cynodonteae</taxon>
        <taxon>Eleusininae</taxon>
        <taxon>Eleusine</taxon>
    </lineage>
</organism>
<evidence type="ECO:0000313" key="2">
    <source>
        <dbReference type="EMBL" id="GJN11746.1"/>
    </source>
</evidence>
<evidence type="ECO:0000313" key="3">
    <source>
        <dbReference type="Proteomes" id="UP001054889"/>
    </source>
</evidence>
<gene>
    <name evidence="2" type="primary">ga29961</name>
    <name evidence="2" type="ORF">PR202_ga29961</name>
</gene>